<dbReference type="SUPFAM" id="SSF53697">
    <property type="entry name" value="SIS domain"/>
    <property type="match status" value="1"/>
</dbReference>
<dbReference type="GO" id="GO:0005829">
    <property type="term" value="C:cytosol"/>
    <property type="evidence" value="ECO:0007669"/>
    <property type="project" value="TreeGrafter"/>
</dbReference>
<dbReference type="InterPro" id="IPR017932">
    <property type="entry name" value="GATase_2_dom"/>
</dbReference>
<dbReference type="GO" id="GO:0006487">
    <property type="term" value="P:protein N-linked glycosylation"/>
    <property type="evidence" value="ECO:0007669"/>
    <property type="project" value="TreeGrafter"/>
</dbReference>
<dbReference type="Proteomes" id="UP000886852">
    <property type="component" value="Unassembled WGS sequence"/>
</dbReference>
<evidence type="ECO:0000256" key="7">
    <source>
        <dbReference type="ARBA" id="ARBA00022962"/>
    </source>
</evidence>
<dbReference type="GO" id="GO:0004360">
    <property type="term" value="F:glutamine-fructose-6-phosphate transaminase (isomerizing) activity"/>
    <property type="evidence" value="ECO:0007669"/>
    <property type="project" value="UniProtKB-EC"/>
</dbReference>
<organism evidence="10 11">
    <name type="scientific">Candidatus Fimimonas merdipullorum</name>
    <dbReference type="NCBI Taxonomy" id="2840822"/>
    <lineage>
        <taxon>Bacteria</taxon>
        <taxon>Pseudomonadati</taxon>
        <taxon>Myxococcota</taxon>
        <taxon>Myxococcia</taxon>
        <taxon>Myxococcales</taxon>
        <taxon>Cystobacterineae</taxon>
        <taxon>Myxococcaceae</taxon>
        <taxon>Myxococcaceae incertae sedis</taxon>
        <taxon>Candidatus Fimimonas</taxon>
    </lineage>
</organism>
<keyword evidence="5 10" id="KW-0808">Transferase</keyword>
<feature type="domain" description="SIS" evidence="9">
    <location>
        <begin position="432"/>
        <end position="567"/>
    </location>
</feature>
<evidence type="ECO:0000313" key="10">
    <source>
        <dbReference type="EMBL" id="HIU91297.1"/>
    </source>
</evidence>
<dbReference type="GO" id="GO:0006002">
    <property type="term" value="P:fructose 6-phosphate metabolic process"/>
    <property type="evidence" value="ECO:0007669"/>
    <property type="project" value="TreeGrafter"/>
</dbReference>
<keyword evidence="4 10" id="KW-0032">Aminotransferase</keyword>
<evidence type="ECO:0000256" key="5">
    <source>
        <dbReference type="ARBA" id="ARBA00022679"/>
    </source>
</evidence>
<dbReference type="InterPro" id="IPR029055">
    <property type="entry name" value="Ntn_hydrolases_N"/>
</dbReference>
<dbReference type="PROSITE" id="PS51464">
    <property type="entry name" value="SIS"/>
    <property type="match status" value="2"/>
</dbReference>
<comment type="catalytic activity">
    <reaction evidence="1">
        <text>D-fructose 6-phosphate + L-glutamine = D-glucosamine 6-phosphate + L-glutamate</text>
        <dbReference type="Rhea" id="RHEA:13237"/>
        <dbReference type="ChEBI" id="CHEBI:29985"/>
        <dbReference type="ChEBI" id="CHEBI:58359"/>
        <dbReference type="ChEBI" id="CHEBI:58725"/>
        <dbReference type="ChEBI" id="CHEBI:61527"/>
        <dbReference type="EC" id="2.6.1.16"/>
    </reaction>
</comment>
<dbReference type="GO" id="GO:0006047">
    <property type="term" value="P:UDP-N-acetylglucosamine metabolic process"/>
    <property type="evidence" value="ECO:0007669"/>
    <property type="project" value="TreeGrafter"/>
</dbReference>
<dbReference type="InterPro" id="IPR005855">
    <property type="entry name" value="GFAT"/>
</dbReference>
<dbReference type="AlphaFoldDB" id="A0A9D1MY22"/>
<dbReference type="NCBIfam" id="NF001484">
    <property type="entry name" value="PRK00331.1"/>
    <property type="match status" value="1"/>
</dbReference>
<evidence type="ECO:0000313" key="11">
    <source>
        <dbReference type="Proteomes" id="UP000886852"/>
    </source>
</evidence>
<accession>A0A9D1MY22</accession>
<dbReference type="PROSITE" id="PS51278">
    <property type="entry name" value="GATASE_TYPE_2"/>
    <property type="match status" value="1"/>
</dbReference>
<dbReference type="CDD" id="cd05009">
    <property type="entry name" value="SIS_GlmS_GlmD_2"/>
    <property type="match status" value="1"/>
</dbReference>
<feature type="domain" description="Glutamine amidotransferase type-2" evidence="8">
    <location>
        <begin position="2"/>
        <end position="213"/>
    </location>
</feature>
<keyword evidence="6" id="KW-0677">Repeat</keyword>
<dbReference type="PANTHER" id="PTHR10937:SF0">
    <property type="entry name" value="GLUTAMINE--FRUCTOSE-6-PHOSPHATE TRANSAMINASE (ISOMERIZING)"/>
    <property type="match status" value="1"/>
</dbReference>
<dbReference type="InterPro" id="IPR001347">
    <property type="entry name" value="SIS_dom"/>
</dbReference>
<evidence type="ECO:0000259" key="9">
    <source>
        <dbReference type="PROSITE" id="PS51464"/>
    </source>
</evidence>
<dbReference type="NCBIfam" id="TIGR01135">
    <property type="entry name" value="glmS"/>
    <property type="match status" value="1"/>
</dbReference>
<reference evidence="10" key="1">
    <citation type="submission" date="2020-10" db="EMBL/GenBank/DDBJ databases">
        <authorList>
            <person name="Gilroy R."/>
        </authorList>
    </citation>
    <scope>NUCLEOTIDE SEQUENCE</scope>
    <source>
        <strain evidence="10">ChiHjej12B11-7776</strain>
    </source>
</reference>
<evidence type="ECO:0000256" key="4">
    <source>
        <dbReference type="ARBA" id="ARBA00022576"/>
    </source>
</evidence>
<evidence type="ECO:0000256" key="6">
    <source>
        <dbReference type="ARBA" id="ARBA00022737"/>
    </source>
</evidence>
<evidence type="ECO:0000256" key="2">
    <source>
        <dbReference type="ARBA" id="ARBA00012916"/>
    </source>
</evidence>
<dbReference type="GO" id="GO:0097367">
    <property type="term" value="F:carbohydrate derivative binding"/>
    <property type="evidence" value="ECO:0007669"/>
    <property type="project" value="InterPro"/>
</dbReference>
<evidence type="ECO:0000259" key="8">
    <source>
        <dbReference type="PROSITE" id="PS51278"/>
    </source>
</evidence>
<comment type="caution">
    <text evidence="10">The sequence shown here is derived from an EMBL/GenBank/DDBJ whole genome shotgun (WGS) entry which is preliminary data.</text>
</comment>
<proteinExistence type="predicted"/>
<name>A0A9D1MY22_9BACT</name>
<dbReference type="Gene3D" id="3.60.20.10">
    <property type="entry name" value="Glutamine Phosphoribosylpyrophosphate, subunit 1, domain 1"/>
    <property type="match status" value="1"/>
</dbReference>
<dbReference type="CDD" id="cd05008">
    <property type="entry name" value="SIS_GlmS_GlmD_1"/>
    <property type="match status" value="1"/>
</dbReference>
<dbReference type="EC" id="2.6.1.16" evidence="2"/>
<gene>
    <name evidence="10" type="primary">glmS</name>
    <name evidence="10" type="ORF">IAC72_04740</name>
</gene>
<dbReference type="InterPro" id="IPR035490">
    <property type="entry name" value="GlmS/FrlB_SIS"/>
</dbReference>
<dbReference type="SUPFAM" id="SSF56235">
    <property type="entry name" value="N-terminal nucleophile aminohydrolases (Ntn hydrolases)"/>
    <property type="match status" value="1"/>
</dbReference>
<dbReference type="Pfam" id="PF01380">
    <property type="entry name" value="SIS"/>
    <property type="match status" value="2"/>
</dbReference>
<dbReference type="Pfam" id="PF13522">
    <property type="entry name" value="GATase_6"/>
    <property type="match status" value="1"/>
</dbReference>
<dbReference type="InterPro" id="IPR046348">
    <property type="entry name" value="SIS_dom_sf"/>
</dbReference>
<protein>
    <recommendedName>
        <fullName evidence="3">Glutamine--fructose-6-phosphate aminotransferase [isomerizing]</fullName>
        <ecNumber evidence="2">2.6.1.16</ecNumber>
    </recommendedName>
</protein>
<evidence type="ECO:0000256" key="3">
    <source>
        <dbReference type="ARBA" id="ARBA00016090"/>
    </source>
</evidence>
<sequence>MCGIFGTFGGDCVKRTLQALEFLQYRGYDSAGIAALAGDILLYKREGRIRQLAECLPKNICAKAAIGHTRWATHGKVCAQNAHPFLSSDGNFAICHNGIIENYTELRKLVGGVPFTSDTDSEVVAHLLQANYRGDALQAVLKTANMLKGSFALLVLCRHDGKMYAVRHKSPLAADGCGSFSSDVRCLSDKAYVMPDGSVARADDMHTEFFRFDGVRLALSPVKISSAPKPPQGCAMYREICEIPSALERCLDGYEKQKLPPSFCRKVRRIYFIGCGTAYHSGSQACVSAQSFLDVDMRAVYASEFLYGNYPVDNGTLALCISQSGETADTVRAAEKALAQGARVCAVTNTLPSTLSFLCQRCVDIRAGGEYAVASTKAYNCQLLTLLLMLADVAAAQKKLSPQKVKKLYEGALSLPHAAEKALLCQNEIARIAHTAAQSSAVFFLGRREDYPTAQEGSLKLKEISYIHSEAYPSGELKHGTLALMEKGVTAVMVSSCSDLVEKNSAAAKEVQCRGAEVVTVSPYGGVGEIVRIPSVQRYFGGVISVIPLQLLAYHTAVVLGRDVDKPRNLAKSVTVE</sequence>
<dbReference type="InterPro" id="IPR035466">
    <property type="entry name" value="GlmS/AgaS_SIS"/>
</dbReference>
<dbReference type="Gene3D" id="3.40.50.10490">
    <property type="entry name" value="Glucose-6-phosphate isomerase like protein, domain 1"/>
    <property type="match status" value="2"/>
</dbReference>
<evidence type="ECO:0000256" key="1">
    <source>
        <dbReference type="ARBA" id="ARBA00001031"/>
    </source>
</evidence>
<dbReference type="EMBL" id="DVOC01000081">
    <property type="protein sequence ID" value="HIU91297.1"/>
    <property type="molecule type" value="Genomic_DNA"/>
</dbReference>
<reference evidence="10" key="2">
    <citation type="journal article" date="2021" name="PeerJ">
        <title>Extensive microbial diversity within the chicken gut microbiome revealed by metagenomics and culture.</title>
        <authorList>
            <person name="Gilroy R."/>
            <person name="Ravi A."/>
            <person name="Getino M."/>
            <person name="Pursley I."/>
            <person name="Horton D.L."/>
            <person name="Alikhan N.F."/>
            <person name="Baker D."/>
            <person name="Gharbi K."/>
            <person name="Hall N."/>
            <person name="Watson M."/>
            <person name="Adriaenssens E.M."/>
            <person name="Foster-Nyarko E."/>
            <person name="Jarju S."/>
            <person name="Secka A."/>
            <person name="Antonio M."/>
            <person name="Oren A."/>
            <person name="Chaudhuri R.R."/>
            <person name="La Ragione R."/>
            <person name="Hildebrand F."/>
            <person name="Pallen M.J."/>
        </authorList>
    </citation>
    <scope>NUCLEOTIDE SEQUENCE</scope>
    <source>
        <strain evidence="10">ChiHjej12B11-7776</strain>
    </source>
</reference>
<keyword evidence="7" id="KW-0315">Glutamine amidotransferase</keyword>
<dbReference type="PANTHER" id="PTHR10937">
    <property type="entry name" value="GLUCOSAMINE--FRUCTOSE-6-PHOSPHATE AMINOTRANSFERASE, ISOMERIZING"/>
    <property type="match status" value="1"/>
</dbReference>
<feature type="domain" description="SIS" evidence="9">
    <location>
        <begin position="259"/>
        <end position="400"/>
    </location>
</feature>